<dbReference type="AlphaFoldDB" id="A0A455UDD6"/>
<evidence type="ECO:0000259" key="2">
    <source>
        <dbReference type="PROSITE" id="PS50110"/>
    </source>
</evidence>
<dbReference type="GO" id="GO:0000160">
    <property type="term" value="P:phosphorelay signal transduction system"/>
    <property type="evidence" value="ECO:0007669"/>
    <property type="project" value="InterPro"/>
</dbReference>
<dbReference type="InterPro" id="IPR001789">
    <property type="entry name" value="Sig_transdc_resp-reg_receiver"/>
</dbReference>
<proteinExistence type="predicted"/>
<dbReference type="SUPFAM" id="SSF52172">
    <property type="entry name" value="CheY-like"/>
    <property type="match status" value="1"/>
</dbReference>
<dbReference type="EMBL" id="AP019514">
    <property type="protein sequence ID" value="BBI64065.1"/>
    <property type="molecule type" value="Genomic_DNA"/>
</dbReference>
<dbReference type="Gene3D" id="3.40.50.2300">
    <property type="match status" value="1"/>
</dbReference>
<sequence>MVDHLEQQFQALESQESVTPEYPDQDHVLIIEDDKRLAELTRDYLEANGFLVTLEADGAKGVERILTLQPDLVIFRFNVARRRWFSDLPPRQAQFCWPNHDADSTHR</sequence>
<dbReference type="Proteomes" id="UP000320231">
    <property type="component" value="Chromosome"/>
</dbReference>
<feature type="domain" description="Response regulatory" evidence="2">
    <location>
        <begin position="27"/>
        <end position="107"/>
    </location>
</feature>
<dbReference type="KEGG" id="hsr:HSBAA_53710"/>
<evidence type="ECO:0000313" key="3">
    <source>
        <dbReference type="EMBL" id="BBI64065.1"/>
    </source>
</evidence>
<accession>A0A455UDD6</accession>
<protein>
    <recommendedName>
        <fullName evidence="2">Response regulatory domain-containing protein</fullName>
    </recommendedName>
</protein>
<comment type="caution">
    <text evidence="1">Lacks conserved residue(s) required for the propagation of feature annotation.</text>
</comment>
<dbReference type="InterPro" id="IPR011006">
    <property type="entry name" value="CheY-like_superfamily"/>
</dbReference>
<evidence type="ECO:0000313" key="4">
    <source>
        <dbReference type="Proteomes" id="UP000320231"/>
    </source>
</evidence>
<name>A0A455UDD6_9GAMM</name>
<evidence type="ECO:0000256" key="1">
    <source>
        <dbReference type="PROSITE-ProRule" id="PRU00169"/>
    </source>
</evidence>
<organism evidence="3 4">
    <name type="scientific">Vreelandella sulfidaeris</name>
    <dbReference type="NCBI Taxonomy" id="115553"/>
    <lineage>
        <taxon>Bacteria</taxon>
        <taxon>Pseudomonadati</taxon>
        <taxon>Pseudomonadota</taxon>
        <taxon>Gammaproteobacteria</taxon>
        <taxon>Oceanospirillales</taxon>
        <taxon>Halomonadaceae</taxon>
        <taxon>Vreelandella</taxon>
    </lineage>
</organism>
<reference evidence="3 4" key="1">
    <citation type="journal article" date="2019" name="Microbiol. Resour. Announc.">
        <title>Complete Genome Sequence of Halomonas sulfidaeris Strain Esulfide1 Isolated from a Metal Sulfide Rock at a Depth of 2,200 Meters, Obtained Using Nanopore Sequencing.</title>
        <authorList>
            <person name="Saito M."/>
            <person name="Nishigata A."/>
            <person name="Galipon J."/>
            <person name="Arakawa K."/>
        </authorList>
    </citation>
    <scope>NUCLEOTIDE SEQUENCE [LARGE SCALE GENOMIC DNA]</scope>
    <source>
        <strain evidence="3 4">ATCC BAA-803</strain>
    </source>
</reference>
<gene>
    <name evidence="3" type="ORF">HSBAA_53710</name>
</gene>
<dbReference type="PROSITE" id="PS50110">
    <property type="entry name" value="RESPONSE_REGULATORY"/>
    <property type="match status" value="1"/>
</dbReference>